<feature type="domain" description="DUF7877" evidence="3">
    <location>
        <begin position="44"/>
        <end position="143"/>
    </location>
</feature>
<evidence type="ECO:0000256" key="1">
    <source>
        <dbReference type="SAM" id="MobiDB-lite"/>
    </source>
</evidence>
<dbReference type="InterPro" id="IPR056687">
    <property type="entry name" value="DUF7785"/>
</dbReference>
<evidence type="ECO:0000313" key="5">
    <source>
        <dbReference type="Proteomes" id="UP001345691"/>
    </source>
</evidence>
<evidence type="ECO:0000259" key="2">
    <source>
        <dbReference type="Pfam" id="PF25009"/>
    </source>
</evidence>
<feature type="domain" description="DUF7785" evidence="2">
    <location>
        <begin position="448"/>
        <end position="527"/>
    </location>
</feature>
<feature type="region of interest" description="Disordered" evidence="1">
    <location>
        <begin position="1"/>
        <end position="44"/>
    </location>
</feature>
<evidence type="ECO:0000259" key="3">
    <source>
        <dbReference type="Pfam" id="PF25289"/>
    </source>
</evidence>
<protein>
    <submittedName>
        <fullName evidence="4">Uncharacterized protein</fullName>
    </submittedName>
</protein>
<feature type="compositionally biased region" description="Polar residues" evidence="1">
    <location>
        <begin position="656"/>
        <end position="719"/>
    </location>
</feature>
<evidence type="ECO:0000313" key="4">
    <source>
        <dbReference type="EMBL" id="KAK5060780.1"/>
    </source>
</evidence>
<feature type="compositionally biased region" description="Polar residues" evidence="1">
    <location>
        <begin position="1"/>
        <end position="20"/>
    </location>
</feature>
<dbReference type="InterPro" id="IPR057199">
    <property type="entry name" value="DUF7877"/>
</dbReference>
<organism evidence="4 5">
    <name type="scientific">Exophiala sideris</name>
    <dbReference type="NCBI Taxonomy" id="1016849"/>
    <lineage>
        <taxon>Eukaryota</taxon>
        <taxon>Fungi</taxon>
        <taxon>Dikarya</taxon>
        <taxon>Ascomycota</taxon>
        <taxon>Pezizomycotina</taxon>
        <taxon>Eurotiomycetes</taxon>
        <taxon>Chaetothyriomycetidae</taxon>
        <taxon>Chaetothyriales</taxon>
        <taxon>Herpotrichiellaceae</taxon>
        <taxon>Exophiala</taxon>
    </lineage>
</organism>
<comment type="caution">
    <text evidence="4">The sequence shown here is derived from an EMBL/GenBank/DDBJ whole genome shotgun (WGS) entry which is preliminary data.</text>
</comment>
<dbReference type="Proteomes" id="UP001345691">
    <property type="component" value="Unassembled WGS sequence"/>
</dbReference>
<reference evidence="4 5" key="1">
    <citation type="submission" date="2023-08" db="EMBL/GenBank/DDBJ databases">
        <title>Black Yeasts Isolated from many extreme environments.</title>
        <authorList>
            <person name="Coleine C."/>
            <person name="Stajich J.E."/>
            <person name="Selbmann L."/>
        </authorList>
    </citation>
    <scope>NUCLEOTIDE SEQUENCE [LARGE SCALE GENOMIC DNA]</scope>
    <source>
        <strain evidence="4 5">CCFEE 6328</strain>
    </source>
</reference>
<feature type="region of interest" description="Disordered" evidence="1">
    <location>
        <begin position="634"/>
        <end position="748"/>
    </location>
</feature>
<proteinExistence type="predicted"/>
<dbReference type="Pfam" id="PF25009">
    <property type="entry name" value="DUF7785"/>
    <property type="match status" value="1"/>
</dbReference>
<dbReference type="EMBL" id="JAVRRF010000010">
    <property type="protein sequence ID" value="KAK5060780.1"/>
    <property type="molecule type" value="Genomic_DNA"/>
</dbReference>
<feature type="region of interest" description="Disordered" evidence="1">
    <location>
        <begin position="602"/>
        <end position="621"/>
    </location>
</feature>
<keyword evidence="5" id="KW-1185">Reference proteome</keyword>
<gene>
    <name evidence="4" type="ORF">LTR69_005379</name>
</gene>
<accession>A0ABR0JC48</accession>
<name>A0ABR0JC48_9EURO</name>
<sequence>MAETNGISKSEDTTSASTSHLGKRKRTPSPEVSTSPPAAETSPLQAALENVLQLLRKHDTTPSLLNYPLQSSDTEAPDTKRARLTKIESSSDTIEGRIVAGSYKSFDALRQDVTAVKTAIFDEISESDVKGEKVQEQMSKLVDLLSVHDSKTSEAPNTTTIKTEGEDVTKAIPVTESPRHLISLIPCQANGRTQILYSGLETRRPEEDGIVSEEFYRWDPPEGFKRQFQITDFTTLGGDAPKQKLPKRHLGSVFQSASRLNPLKPPQSSKNVAVSNTLDFVPYPDPTRNDITAKNYKFTQQVTGAWISYGQASEQIDHESKRLQNASSAADHKAAFVANGSRKGTEVTGEALFNSVYSSFAPSIDNTSMFRTPSDVQKRTPLIAAQERSRYWWYKYGDERLASVFSTDQSEDAETGMEDQEAKDDEFAQVVTNFEPLPEEDFEPAKPDKDVDNVLKEVSELIETLSSYQRNRNLASNVSKPPNAEFDVYEMLRNQLIILVSSLPPFAVAKLNGDQLEELNISTRILVDAPDYPGAGQVDDYTWRQQISRQTAAAASRPAITPQLRPAYSQTQPSYNTQARNYNASVPATATYGVRAQNYQTPTVPRPAYSQTPYQTSATAYPSRPTIQQFQRPIQNGYGSHGASATHAQTPGFARQPSQPNYQQKAQDNSLVGRSASPQKPVVNGQNYPPRQYSGQQGQTPYPLQRQSSGTPGTPNPTASIAAAFPRYSATPDRTSTEAGGRPLTPSAAAAAATAATISQTVEVSR</sequence>
<dbReference type="Pfam" id="PF25289">
    <property type="entry name" value="DUF7877"/>
    <property type="match status" value="1"/>
</dbReference>